<accession>A0A6A8DGX2</accession>
<dbReference type="AlphaFoldDB" id="A0A6A8DGX2"/>
<dbReference type="GO" id="GO:0032259">
    <property type="term" value="P:methylation"/>
    <property type="evidence" value="ECO:0007669"/>
    <property type="project" value="UniProtKB-KW"/>
</dbReference>
<dbReference type="RefSeq" id="WP_153736726.1">
    <property type="nucleotide sequence ID" value="NZ_WJNG01000007.1"/>
</dbReference>
<name>A0A6A8DGX2_9BACI</name>
<dbReference type="Pfam" id="PF04816">
    <property type="entry name" value="TrmK"/>
    <property type="match status" value="1"/>
</dbReference>
<dbReference type="InterPro" id="IPR006901">
    <property type="entry name" value="TrmK"/>
</dbReference>
<dbReference type="GO" id="GO:0160105">
    <property type="term" value="F:tRNA (adenine(22)-N1)-methyltransferase activity"/>
    <property type="evidence" value="ECO:0007669"/>
    <property type="project" value="InterPro"/>
</dbReference>
<evidence type="ECO:0000313" key="1">
    <source>
        <dbReference type="EMBL" id="MRH43099.1"/>
    </source>
</evidence>
<dbReference type="PIRSF" id="PIRSF018637">
    <property type="entry name" value="TrmK"/>
    <property type="match status" value="1"/>
</dbReference>
<dbReference type="InterPro" id="IPR029063">
    <property type="entry name" value="SAM-dependent_MTases_sf"/>
</dbReference>
<reference evidence="1" key="1">
    <citation type="submission" date="2019-11" db="EMBL/GenBank/DDBJ databases">
        <authorList>
            <person name="Li J."/>
        </authorList>
    </citation>
    <scope>NUCLEOTIDE SEQUENCE</scope>
    <source>
        <strain evidence="1">B6B</strain>
    </source>
</reference>
<evidence type="ECO:0000313" key="2">
    <source>
        <dbReference type="Proteomes" id="UP000799092"/>
    </source>
</evidence>
<dbReference type="Gene3D" id="1.10.287.1890">
    <property type="match status" value="1"/>
</dbReference>
<sequence>MNQRLLSNRLKSVASFLPKNAVFADIGSDHAYLPCFVCLNDIQAIAIAGEINEGPYQSAKRTVEELGLTERVQVRKGNGLEVVEQGEVGQVIVAGMGGSLISTILEQGKEKLKGTNRIITQPNVDALAIRKWFFNNDFKLVDELILEEDGHIYEILVADKGKEMVHYTNVNKQDEFLFGPFLLREKAVPFKQKWLSEKVKREQALNQMKKANVPDKAKIELFENEIKSIQEVLVND</sequence>
<dbReference type="Gene3D" id="3.40.50.150">
    <property type="entry name" value="Vaccinia Virus protein VP39"/>
    <property type="match status" value="1"/>
</dbReference>
<gene>
    <name evidence="1" type="ORF">GH741_10420</name>
</gene>
<protein>
    <submittedName>
        <fullName evidence="1">tRNA (Adenine(22)-N(1))-methyltransferase TrmK</fullName>
    </submittedName>
</protein>
<keyword evidence="1" id="KW-0489">Methyltransferase</keyword>
<dbReference type="EMBL" id="WJNG01000007">
    <property type="protein sequence ID" value="MRH43099.1"/>
    <property type="molecule type" value="Genomic_DNA"/>
</dbReference>
<keyword evidence="1" id="KW-0808">Transferase</keyword>
<dbReference type="OrthoDB" id="5881184at2"/>
<comment type="caution">
    <text evidence="1">The sequence shown here is derived from an EMBL/GenBank/DDBJ whole genome shotgun (WGS) entry which is preliminary data.</text>
</comment>
<dbReference type="Proteomes" id="UP000799092">
    <property type="component" value="Unassembled WGS sequence"/>
</dbReference>
<keyword evidence="2" id="KW-1185">Reference proteome</keyword>
<dbReference type="PANTHER" id="PTHR38451">
    <property type="entry name" value="TRNA (ADENINE(22)-N(1))-METHYLTRANSFERASE"/>
    <property type="match status" value="1"/>
</dbReference>
<organism evidence="1 2">
    <name type="scientific">Aquibacillus halophilus</name>
    <dbReference type="NCBI Taxonomy" id="930132"/>
    <lineage>
        <taxon>Bacteria</taxon>
        <taxon>Bacillati</taxon>
        <taxon>Bacillota</taxon>
        <taxon>Bacilli</taxon>
        <taxon>Bacillales</taxon>
        <taxon>Bacillaceae</taxon>
        <taxon>Aquibacillus</taxon>
    </lineage>
</organism>
<dbReference type="PANTHER" id="PTHR38451:SF1">
    <property type="entry name" value="TRNA (ADENINE(22)-N(1))-METHYLTRANSFERASE"/>
    <property type="match status" value="1"/>
</dbReference>
<dbReference type="SUPFAM" id="SSF53335">
    <property type="entry name" value="S-adenosyl-L-methionine-dependent methyltransferases"/>
    <property type="match status" value="1"/>
</dbReference>
<proteinExistence type="predicted"/>